<dbReference type="InterPro" id="IPR050360">
    <property type="entry name" value="MFS_Sugar_Transporters"/>
</dbReference>
<feature type="transmembrane region" description="Helical" evidence="9">
    <location>
        <begin position="480"/>
        <end position="498"/>
    </location>
</feature>
<dbReference type="PANTHER" id="PTHR48022:SF2">
    <property type="entry name" value="PLASTIDIC GLUCOSE TRANSPORTER 4"/>
    <property type="match status" value="1"/>
</dbReference>
<dbReference type="InterPro" id="IPR003663">
    <property type="entry name" value="Sugar/inositol_transpt"/>
</dbReference>
<accession>A0A1B9GNC6</accession>
<feature type="transmembrane region" description="Helical" evidence="9">
    <location>
        <begin position="195"/>
        <end position="217"/>
    </location>
</feature>
<dbReference type="InterPro" id="IPR020846">
    <property type="entry name" value="MFS_dom"/>
</dbReference>
<organism evidence="11 12">
    <name type="scientific">Kwoniella heveanensis BCC8398</name>
    <dbReference type="NCBI Taxonomy" id="1296120"/>
    <lineage>
        <taxon>Eukaryota</taxon>
        <taxon>Fungi</taxon>
        <taxon>Dikarya</taxon>
        <taxon>Basidiomycota</taxon>
        <taxon>Agaricomycotina</taxon>
        <taxon>Tremellomycetes</taxon>
        <taxon>Tremellales</taxon>
        <taxon>Cryptococcaceae</taxon>
        <taxon>Kwoniella</taxon>
    </lineage>
</organism>
<proteinExistence type="inferred from homology"/>
<dbReference type="GO" id="GO:0005351">
    <property type="term" value="F:carbohydrate:proton symporter activity"/>
    <property type="evidence" value="ECO:0007669"/>
    <property type="project" value="TreeGrafter"/>
</dbReference>
<evidence type="ECO:0000256" key="5">
    <source>
        <dbReference type="ARBA" id="ARBA00022989"/>
    </source>
</evidence>
<keyword evidence="5 9" id="KW-1133">Transmembrane helix</keyword>
<dbReference type="PANTHER" id="PTHR48022">
    <property type="entry name" value="PLASTIDIC GLUCOSE TRANSPORTER 4"/>
    <property type="match status" value="1"/>
</dbReference>
<dbReference type="GO" id="GO:0016020">
    <property type="term" value="C:membrane"/>
    <property type="evidence" value="ECO:0007669"/>
    <property type="project" value="UniProtKB-SubCell"/>
</dbReference>
<sequence length="543" mass="59691">MSNSPYEEKADILHAELPGNEQGVIDAKDDAYQKGQLATGYETLSIPQTVKEFKWAFAYCFLATFAGATDGYQIGINGNIIANPGFVKQFATTTDSTGAPALSAPVLSAIGTIQSVGQIIGMTSVPFLADRFGRKPAMFLLWFILAASVICESTAKQWQVWFVAKLFSGIGVGSLQFITPTYVSEVAPTRVRGFLLMMYNFWFSVGGFFAPVALQVMSTYAPDEFRVPIYTQWAQIGIMLIIYIILPESPMWCAARGYEERAKSNMRRIYKNVDNFDIDQQYESFALTIAHEKEVAAASGRERWYAIFQGPNLRRTLASTWALSSQQVLGLTLFYTYASYFFKTAGIQDPFAVTCITNGIQLVIILLVAVSVDYIGRRNVCCGGLTTMLVAVTLIGILGVIPTTDATNKLLVFFSCVYIVGLQCSGSTGWGFVGELSSQRLRPFTAGFAAAISCVGGVIMNVLVPYMLSTTAWNWGLKTAFFYTGLGAPAAIASWFIIPEPKGLTAAELDELFDSGVKPWRFHKTKTALQRQVEGQQQQQQQH</sequence>
<name>A0A1B9GNC6_9TREE</name>
<dbReference type="InterPro" id="IPR036259">
    <property type="entry name" value="MFS_trans_sf"/>
</dbReference>
<keyword evidence="4 9" id="KW-0812">Transmembrane</keyword>
<keyword evidence="6 9" id="KW-0472">Membrane</keyword>
<feature type="domain" description="Major facilitator superfamily (MFS) profile" evidence="10">
    <location>
        <begin position="59"/>
        <end position="502"/>
    </location>
</feature>
<dbReference type="InterPro" id="IPR005828">
    <property type="entry name" value="MFS_sugar_transport-like"/>
</dbReference>
<evidence type="ECO:0000256" key="1">
    <source>
        <dbReference type="ARBA" id="ARBA00004141"/>
    </source>
</evidence>
<evidence type="ECO:0000256" key="2">
    <source>
        <dbReference type="ARBA" id="ARBA00010992"/>
    </source>
</evidence>
<gene>
    <name evidence="11" type="ORF">I316_05911</name>
</gene>
<evidence type="ECO:0000256" key="3">
    <source>
        <dbReference type="ARBA" id="ARBA00022448"/>
    </source>
</evidence>
<dbReference type="PROSITE" id="PS00216">
    <property type="entry name" value="SUGAR_TRANSPORT_1"/>
    <property type="match status" value="1"/>
</dbReference>
<dbReference type="AlphaFoldDB" id="A0A1B9GNC6"/>
<dbReference type="InterPro" id="IPR005829">
    <property type="entry name" value="Sugar_transporter_CS"/>
</dbReference>
<comment type="catalytic activity">
    <reaction evidence="7">
        <text>myo-inositol(out) + H(+)(out) = myo-inositol(in) + H(+)(in)</text>
        <dbReference type="Rhea" id="RHEA:60364"/>
        <dbReference type="ChEBI" id="CHEBI:15378"/>
        <dbReference type="ChEBI" id="CHEBI:17268"/>
    </reaction>
</comment>
<dbReference type="SUPFAM" id="SSF103473">
    <property type="entry name" value="MFS general substrate transporter"/>
    <property type="match status" value="1"/>
</dbReference>
<keyword evidence="11" id="KW-0762">Sugar transport</keyword>
<feature type="transmembrane region" description="Helical" evidence="9">
    <location>
        <begin position="410"/>
        <end position="433"/>
    </location>
</feature>
<evidence type="ECO:0000256" key="9">
    <source>
        <dbReference type="SAM" id="Phobius"/>
    </source>
</evidence>
<dbReference type="OrthoDB" id="6612291at2759"/>
<dbReference type="Proteomes" id="UP000092666">
    <property type="component" value="Unassembled WGS sequence"/>
</dbReference>
<feature type="transmembrane region" description="Helical" evidence="9">
    <location>
        <begin position="382"/>
        <end position="404"/>
    </location>
</feature>
<evidence type="ECO:0000256" key="7">
    <source>
        <dbReference type="ARBA" id="ARBA00049119"/>
    </source>
</evidence>
<evidence type="ECO:0000313" key="12">
    <source>
        <dbReference type="Proteomes" id="UP000092666"/>
    </source>
</evidence>
<evidence type="ECO:0000256" key="6">
    <source>
        <dbReference type="ARBA" id="ARBA00023136"/>
    </source>
</evidence>
<keyword evidence="12" id="KW-1185">Reference proteome</keyword>
<evidence type="ECO:0000313" key="11">
    <source>
        <dbReference type="EMBL" id="OCF32483.1"/>
    </source>
</evidence>
<dbReference type="FunFam" id="1.20.1250.20:FF:000078">
    <property type="entry name" value="MFS maltose transporter, putative"/>
    <property type="match status" value="1"/>
</dbReference>
<evidence type="ECO:0000256" key="8">
    <source>
        <dbReference type="RuleBase" id="RU003346"/>
    </source>
</evidence>
<dbReference type="Gene3D" id="1.20.1250.20">
    <property type="entry name" value="MFS general substrate transporter like domains"/>
    <property type="match status" value="1"/>
</dbReference>
<feature type="transmembrane region" description="Helical" evidence="9">
    <location>
        <begin position="445"/>
        <end position="468"/>
    </location>
</feature>
<reference evidence="11 12" key="1">
    <citation type="submission" date="2013-07" db="EMBL/GenBank/DDBJ databases">
        <title>The Genome Sequence of Cryptococcus heveanensis BCC8398.</title>
        <authorList>
            <consortium name="The Broad Institute Genome Sequencing Platform"/>
            <person name="Cuomo C."/>
            <person name="Litvintseva A."/>
            <person name="Chen Y."/>
            <person name="Heitman J."/>
            <person name="Sun S."/>
            <person name="Springer D."/>
            <person name="Dromer F."/>
            <person name="Young S.K."/>
            <person name="Zeng Q."/>
            <person name="Gargeya S."/>
            <person name="Fitzgerald M."/>
            <person name="Abouelleil A."/>
            <person name="Alvarado L."/>
            <person name="Berlin A.M."/>
            <person name="Chapman S.B."/>
            <person name="Dewar J."/>
            <person name="Goldberg J."/>
            <person name="Griggs A."/>
            <person name="Gujja S."/>
            <person name="Hansen M."/>
            <person name="Howarth C."/>
            <person name="Imamovic A."/>
            <person name="Larimer J."/>
            <person name="McCowan C."/>
            <person name="Murphy C."/>
            <person name="Pearson M."/>
            <person name="Priest M."/>
            <person name="Roberts A."/>
            <person name="Saif S."/>
            <person name="Shea T."/>
            <person name="Sykes S."/>
            <person name="Wortman J."/>
            <person name="Nusbaum C."/>
            <person name="Birren B."/>
        </authorList>
    </citation>
    <scope>NUCLEOTIDE SEQUENCE [LARGE SCALE GENOMIC DNA]</scope>
    <source>
        <strain evidence="11 12">BCC8398</strain>
    </source>
</reference>
<dbReference type="Pfam" id="PF00083">
    <property type="entry name" value="Sugar_tr"/>
    <property type="match status" value="1"/>
</dbReference>
<feature type="transmembrane region" description="Helical" evidence="9">
    <location>
        <begin position="350"/>
        <end position="370"/>
    </location>
</feature>
<feature type="transmembrane region" description="Helical" evidence="9">
    <location>
        <begin position="317"/>
        <end position="338"/>
    </location>
</feature>
<protein>
    <submittedName>
        <fullName evidence="11">Sugar transporter</fullName>
    </submittedName>
</protein>
<comment type="similarity">
    <text evidence="2 8">Belongs to the major facilitator superfamily. Sugar transporter (TC 2.A.1.1) family.</text>
</comment>
<comment type="subcellular location">
    <subcellularLocation>
        <location evidence="1">Membrane</location>
        <topology evidence="1">Multi-pass membrane protein</topology>
    </subcellularLocation>
</comment>
<dbReference type="PROSITE" id="PS50850">
    <property type="entry name" value="MFS"/>
    <property type="match status" value="1"/>
</dbReference>
<dbReference type="PROSITE" id="PS00217">
    <property type="entry name" value="SUGAR_TRANSPORT_2"/>
    <property type="match status" value="1"/>
</dbReference>
<keyword evidence="3 8" id="KW-0813">Transport</keyword>
<evidence type="ECO:0000259" key="10">
    <source>
        <dbReference type="PROSITE" id="PS50850"/>
    </source>
</evidence>
<dbReference type="EMBL" id="KI669508">
    <property type="protein sequence ID" value="OCF32483.1"/>
    <property type="molecule type" value="Genomic_DNA"/>
</dbReference>
<evidence type="ECO:0000256" key="4">
    <source>
        <dbReference type="ARBA" id="ARBA00022692"/>
    </source>
</evidence>
<reference evidence="12" key="2">
    <citation type="submission" date="2013-12" db="EMBL/GenBank/DDBJ databases">
        <title>Evolution of pathogenesis and genome organization in the Tremellales.</title>
        <authorList>
            <person name="Cuomo C."/>
            <person name="Litvintseva A."/>
            <person name="Heitman J."/>
            <person name="Chen Y."/>
            <person name="Sun S."/>
            <person name="Springer D."/>
            <person name="Dromer F."/>
            <person name="Young S."/>
            <person name="Zeng Q."/>
            <person name="Chapman S."/>
            <person name="Gujja S."/>
            <person name="Saif S."/>
            <person name="Birren B."/>
        </authorList>
    </citation>
    <scope>NUCLEOTIDE SEQUENCE [LARGE SCALE GENOMIC DNA]</scope>
    <source>
        <strain evidence="12">BCC8398</strain>
    </source>
</reference>
<dbReference type="NCBIfam" id="TIGR00879">
    <property type="entry name" value="SP"/>
    <property type="match status" value="1"/>
</dbReference>